<dbReference type="CDD" id="cd22325">
    <property type="entry name" value="ERCC1_C-like"/>
    <property type="match status" value="1"/>
</dbReference>
<dbReference type="GO" id="GO:0070522">
    <property type="term" value="C:ERCC4-ERCC1 complex"/>
    <property type="evidence" value="ECO:0007669"/>
    <property type="project" value="TreeGrafter"/>
</dbReference>
<comment type="subcellular location">
    <subcellularLocation>
        <location evidence="1">Nucleus</location>
    </subcellularLocation>
</comment>
<keyword evidence="6" id="KW-0539">Nucleus</keyword>
<comment type="caution">
    <text evidence="9">The sequence shown here is derived from an EMBL/GenBank/DDBJ whole genome shotgun (WGS) entry which is preliminary data.</text>
</comment>
<keyword evidence="5" id="KW-0234">DNA repair</keyword>
<evidence type="ECO:0000256" key="2">
    <source>
        <dbReference type="ARBA" id="ARBA00008283"/>
    </source>
</evidence>
<dbReference type="Pfam" id="PF03834">
    <property type="entry name" value="Rad10"/>
    <property type="match status" value="1"/>
</dbReference>
<dbReference type="GO" id="GO:0000110">
    <property type="term" value="C:nucleotide-excision repair factor 1 complex"/>
    <property type="evidence" value="ECO:0007669"/>
    <property type="project" value="TreeGrafter"/>
</dbReference>
<dbReference type="eggNOG" id="KOG2841">
    <property type="taxonomic scope" value="Eukaryota"/>
</dbReference>
<dbReference type="InterPro" id="IPR047260">
    <property type="entry name" value="ERCC1-like_central_dom"/>
</dbReference>
<dbReference type="VEuPathDB" id="FungiDB:TAPDE_003858"/>
<dbReference type="Proteomes" id="UP000013776">
    <property type="component" value="Unassembled WGS sequence"/>
</dbReference>
<dbReference type="GO" id="GO:0003684">
    <property type="term" value="F:damaged DNA binding"/>
    <property type="evidence" value="ECO:0007669"/>
    <property type="project" value="InterPro"/>
</dbReference>
<dbReference type="OrthoDB" id="10262814at2759"/>
<dbReference type="GO" id="GO:0003697">
    <property type="term" value="F:single-stranded DNA binding"/>
    <property type="evidence" value="ECO:0007669"/>
    <property type="project" value="TreeGrafter"/>
</dbReference>
<evidence type="ECO:0000256" key="7">
    <source>
        <dbReference type="SAM" id="MobiDB-lite"/>
    </source>
</evidence>
<dbReference type="STRING" id="1097556.R4XCW8"/>
<dbReference type="NCBIfam" id="TIGR00597">
    <property type="entry name" value="rad10"/>
    <property type="match status" value="1"/>
</dbReference>
<dbReference type="InterPro" id="IPR011335">
    <property type="entry name" value="Restrct_endonuc-II-like"/>
</dbReference>
<keyword evidence="4" id="KW-0238">DNA-binding</keyword>
<keyword evidence="10" id="KW-1185">Reference proteome</keyword>
<dbReference type="SUPFAM" id="SSF52980">
    <property type="entry name" value="Restriction endonuclease-like"/>
    <property type="match status" value="1"/>
</dbReference>
<dbReference type="SUPFAM" id="SSF47781">
    <property type="entry name" value="RuvA domain 2-like"/>
    <property type="match status" value="1"/>
</dbReference>
<comment type="similarity">
    <text evidence="2">Belongs to the ERCC1/RAD10/SWI10 family.</text>
</comment>
<evidence type="ECO:0000256" key="4">
    <source>
        <dbReference type="ARBA" id="ARBA00023125"/>
    </source>
</evidence>
<accession>R4XCW8</accession>
<feature type="region of interest" description="Disordered" evidence="7">
    <location>
        <begin position="256"/>
        <end position="316"/>
    </location>
</feature>
<dbReference type="AlphaFoldDB" id="R4XCW8"/>
<dbReference type="GO" id="GO:0006312">
    <property type="term" value="P:mitotic recombination"/>
    <property type="evidence" value="ECO:0007669"/>
    <property type="project" value="TreeGrafter"/>
</dbReference>
<dbReference type="PANTHER" id="PTHR12749">
    <property type="entry name" value="EXCISION REPAIR CROSS-COMPLEMENTING 1 ERCC1"/>
    <property type="match status" value="1"/>
</dbReference>
<reference evidence="9 10" key="1">
    <citation type="journal article" date="2013" name="MBio">
        <title>Genome sequencing of the plant pathogen Taphrina deformans, the causal agent of peach leaf curl.</title>
        <authorList>
            <person name="Cisse O.H."/>
            <person name="Almeida J.M.G.C.F."/>
            <person name="Fonseca A."/>
            <person name="Kumar A.A."/>
            <person name="Salojaervi J."/>
            <person name="Overmyer K."/>
            <person name="Hauser P.M."/>
            <person name="Pagni M."/>
        </authorList>
    </citation>
    <scope>NUCLEOTIDE SEQUENCE [LARGE SCALE GENOMIC DNA]</scope>
    <source>
        <strain evidence="10">PYCC 5710 / ATCC 11124 / CBS 356.35 / IMI 108563 / JCM 9778 / NBRC 8474</strain>
    </source>
</reference>
<dbReference type="Gene3D" id="1.10.150.20">
    <property type="entry name" value="5' to 3' exonuclease, C-terminal subdomain"/>
    <property type="match status" value="1"/>
</dbReference>
<dbReference type="Gene3D" id="3.40.50.10130">
    <property type="match status" value="1"/>
</dbReference>
<dbReference type="InterPro" id="IPR004579">
    <property type="entry name" value="ERCC1/RAD10/SWI10"/>
</dbReference>
<name>R4XCW8_TAPDE</name>
<proteinExistence type="inferred from homology"/>
<dbReference type="GO" id="GO:0070914">
    <property type="term" value="P:UV-damage excision repair"/>
    <property type="evidence" value="ECO:0007669"/>
    <property type="project" value="TreeGrafter"/>
</dbReference>
<organism evidence="9 10">
    <name type="scientific">Taphrina deformans (strain PYCC 5710 / ATCC 11124 / CBS 356.35 / IMI 108563 / JCM 9778 / NBRC 8474)</name>
    <name type="common">Peach leaf curl fungus</name>
    <name type="synonym">Lalaria deformans</name>
    <dbReference type="NCBI Taxonomy" id="1097556"/>
    <lineage>
        <taxon>Eukaryota</taxon>
        <taxon>Fungi</taxon>
        <taxon>Dikarya</taxon>
        <taxon>Ascomycota</taxon>
        <taxon>Taphrinomycotina</taxon>
        <taxon>Taphrinomycetes</taxon>
        <taxon>Taphrinales</taxon>
        <taxon>Taphrinaceae</taxon>
        <taxon>Taphrina</taxon>
    </lineage>
</organism>
<dbReference type="FunFam" id="3.40.50.10130:FF:000001">
    <property type="entry name" value="DNA excision repair protein ERCC-1"/>
    <property type="match status" value="1"/>
</dbReference>
<gene>
    <name evidence="9" type="ORF">TAPDE_003858</name>
</gene>
<dbReference type="EMBL" id="CAHR02000165">
    <property type="protein sequence ID" value="CCG83649.1"/>
    <property type="molecule type" value="Genomic_DNA"/>
</dbReference>
<evidence type="ECO:0000256" key="6">
    <source>
        <dbReference type="ARBA" id="ARBA00023242"/>
    </source>
</evidence>
<feature type="domain" description="ERCC1-like central" evidence="8">
    <location>
        <begin position="41"/>
        <end position="153"/>
    </location>
</feature>
<evidence type="ECO:0000256" key="1">
    <source>
        <dbReference type="ARBA" id="ARBA00004123"/>
    </source>
</evidence>
<evidence type="ECO:0000256" key="5">
    <source>
        <dbReference type="ARBA" id="ARBA00023204"/>
    </source>
</evidence>
<sequence length="378" mass="40671">MDEFDDPEFDRLGASALDSVSRSFPAQPIPQKQLRPGFNAILVNARQKGNPVLNSVRNVPWEYGDIQADFVVGATACAMFLSLKYHRLHPEYIYNRVRDLGKSYGLRVMLVLCDIENHSDSLRELAKTCVVNNFALVVAWTAAEAGRYLESFKSLETAPAKEIRGQISTVYSDQLADVLTSVRSINKTDAWNLVGTFGTLRAALEASPEELSALPGWGPQKVKNFTSAINLPFTIENGTTRAQQEQVLLNATKAGRSEFNGDFGPGTDHSAGREANPASGFVTDDGGRESGNAEPGRVEGDADFAGPQTTSEIPDGTVEIADGTGAAGLEAGLQAVEAEGQEAAENGDGGQRTRPVNPEYQGTLDILKRMREQSGYAG</sequence>
<dbReference type="InterPro" id="IPR010994">
    <property type="entry name" value="RuvA_2-like"/>
</dbReference>
<keyword evidence="3" id="KW-0227">DNA damage</keyword>
<evidence type="ECO:0000259" key="8">
    <source>
        <dbReference type="Pfam" id="PF03834"/>
    </source>
</evidence>
<protein>
    <submittedName>
        <fullName evidence="9">Mating-type switching protein swi10</fullName>
    </submittedName>
</protein>
<evidence type="ECO:0000313" key="9">
    <source>
        <dbReference type="EMBL" id="CCG83649.1"/>
    </source>
</evidence>
<dbReference type="GO" id="GO:0006302">
    <property type="term" value="P:double-strand break repair"/>
    <property type="evidence" value="ECO:0007669"/>
    <property type="project" value="UniProtKB-ARBA"/>
</dbReference>
<evidence type="ECO:0000313" key="10">
    <source>
        <dbReference type="Proteomes" id="UP000013776"/>
    </source>
</evidence>
<evidence type="ECO:0000256" key="3">
    <source>
        <dbReference type="ARBA" id="ARBA00022763"/>
    </source>
</evidence>
<dbReference type="PANTHER" id="PTHR12749:SF0">
    <property type="entry name" value="DNA EXCISION REPAIR PROTEIN ERCC-1"/>
    <property type="match status" value="1"/>
</dbReference>
<feature type="region of interest" description="Disordered" evidence="7">
    <location>
        <begin position="339"/>
        <end position="362"/>
    </location>
</feature>